<evidence type="ECO:0000313" key="1">
    <source>
        <dbReference type="EMBL" id="KKR23379.1"/>
    </source>
</evidence>
<name>A0A0G0P548_9BACT</name>
<reference evidence="1 2" key="1">
    <citation type="journal article" date="2015" name="Nature">
        <title>rRNA introns, odd ribosomes, and small enigmatic genomes across a large radiation of phyla.</title>
        <authorList>
            <person name="Brown C.T."/>
            <person name="Hug L.A."/>
            <person name="Thomas B.C."/>
            <person name="Sharon I."/>
            <person name="Castelle C.J."/>
            <person name="Singh A."/>
            <person name="Wilkins M.J."/>
            <person name="Williams K.H."/>
            <person name="Banfield J.F."/>
        </authorList>
    </citation>
    <scope>NUCLEOTIDE SEQUENCE [LARGE SCALE GENOMIC DNA]</scope>
</reference>
<dbReference type="EMBL" id="LBXD01000021">
    <property type="protein sequence ID" value="KKR23379.1"/>
    <property type="molecule type" value="Genomic_DNA"/>
</dbReference>
<sequence length="80" mass="8668">MLTSDAICFLLPIAIMNISTNILQKIKIINPTVMTAISTNNAIKSTNSMIGQKHPQTILRAIPLSTTIDIDSINTSPAFQ</sequence>
<gene>
    <name evidence="1" type="ORF">UT53_C0021G0006</name>
</gene>
<comment type="caution">
    <text evidence="1">The sequence shown here is derived from an EMBL/GenBank/DDBJ whole genome shotgun (WGS) entry which is preliminary data.</text>
</comment>
<accession>A0A0G0P548</accession>
<dbReference type="Proteomes" id="UP000034764">
    <property type="component" value="Unassembled WGS sequence"/>
</dbReference>
<proteinExistence type="predicted"/>
<dbReference type="AlphaFoldDB" id="A0A0G0P548"/>
<organism evidence="1 2">
    <name type="scientific">Candidatus Yanofskybacteria bacterium GW2011_GWD2_39_48</name>
    <dbReference type="NCBI Taxonomy" id="1619031"/>
    <lineage>
        <taxon>Bacteria</taxon>
        <taxon>Candidatus Yanofskyibacteriota</taxon>
    </lineage>
</organism>
<evidence type="ECO:0000313" key="2">
    <source>
        <dbReference type="Proteomes" id="UP000034764"/>
    </source>
</evidence>
<protein>
    <submittedName>
        <fullName evidence="1">Uncharacterized protein</fullName>
    </submittedName>
</protein>